<evidence type="ECO:0000256" key="5">
    <source>
        <dbReference type="ARBA" id="ARBA00022989"/>
    </source>
</evidence>
<evidence type="ECO:0000313" key="9">
    <source>
        <dbReference type="EMBL" id="EGF88539.1"/>
    </source>
</evidence>
<feature type="domain" description="Na+/H+ antiporter MnhB subunit-related protein" evidence="8">
    <location>
        <begin position="7"/>
        <end position="130"/>
    </location>
</feature>
<dbReference type="InterPro" id="IPR007182">
    <property type="entry name" value="MnhB"/>
</dbReference>
<evidence type="ECO:0000259" key="8">
    <source>
        <dbReference type="Pfam" id="PF04039"/>
    </source>
</evidence>
<dbReference type="InterPro" id="IPR050622">
    <property type="entry name" value="CPA3_antiporter_subunitB"/>
</dbReference>
<dbReference type="PANTHER" id="PTHR33932">
    <property type="entry name" value="NA(+)/H(+) ANTIPORTER SUBUNIT B"/>
    <property type="match status" value="1"/>
</dbReference>
<reference evidence="9 10" key="1">
    <citation type="submission" date="2011-03" db="EMBL/GenBank/DDBJ databases">
        <title>The Genome Sequence of Gemella haemolysans M341.</title>
        <authorList>
            <consortium name="The Broad Institute Genome Sequencing Platform"/>
            <consortium name="The Broad Institute Genome Sequencing Center for Infectious Disease"/>
            <person name="Earl A."/>
            <person name="Ward D."/>
            <person name="Feldgarden M."/>
            <person name="Gevers D."/>
            <person name="Sibley C.D."/>
            <person name="Field T.R."/>
            <person name="Grinwis M."/>
            <person name="Eshaghurshan C.S."/>
            <person name="Surette M.G."/>
            <person name="Young S.K."/>
            <person name="Zeng Q."/>
            <person name="Gargeya S."/>
            <person name="Fitzgerald M."/>
            <person name="Haas B."/>
            <person name="Abouelleil A."/>
            <person name="Alvarado L."/>
            <person name="Arachchi H.M."/>
            <person name="Berlin A."/>
            <person name="Brown A."/>
            <person name="Chapman S.B."/>
            <person name="Chen Z."/>
            <person name="Dunbar C."/>
            <person name="Freedman E."/>
            <person name="Gearin G."/>
            <person name="Gellesch M."/>
            <person name="Goldberg J."/>
            <person name="Griggs A."/>
            <person name="Gujja S."/>
            <person name="Heilman E.R."/>
            <person name="Heiman D."/>
            <person name="Howarth C."/>
            <person name="Larson L."/>
            <person name="Lui A."/>
            <person name="MacDonald P.J.P."/>
            <person name="Mehta T."/>
            <person name="Montmayeur A."/>
            <person name="Murphy C."/>
            <person name="Neiman D."/>
            <person name="Pearson M."/>
            <person name="Priest M."/>
            <person name="Roberts A."/>
            <person name="Saif S."/>
            <person name="Shea T."/>
            <person name="Shenoy N."/>
            <person name="Sisk P."/>
            <person name="Stolte C."/>
            <person name="Sykes S."/>
            <person name="White J."/>
            <person name="Yandava C."/>
            <person name="Wortman J."/>
            <person name="Nusbaum C."/>
            <person name="Birren B."/>
        </authorList>
    </citation>
    <scope>NUCLEOTIDE SEQUENCE [LARGE SCALE GENOMIC DNA]</scope>
    <source>
        <strain evidence="9 10">M341</strain>
    </source>
</reference>
<keyword evidence="3" id="KW-1003">Cell membrane</keyword>
<dbReference type="GO" id="GO:0005886">
    <property type="term" value="C:plasma membrane"/>
    <property type="evidence" value="ECO:0007669"/>
    <property type="project" value="UniProtKB-SubCell"/>
</dbReference>
<keyword evidence="6 7" id="KW-0472">Membrane</keyword>
<dbReference type="Pfam" id="PF04039">
    <property type="entry name" value="MnhB"/>
    <property type="match status" value="1"/>
</dbReference>
<protein>
    <recommendedName>
        <fullName evidence="8">Na+/H+ antiporter MnhB subunit-related protein domain-containing protein</fullName>
    </recommendedName>
</protein>
<keyword evidence="5 7" id="KW-1133">Transmembrane helix</keyword>
<dbReference type="AlphaFoldDB" id="A0AA87DRR1"/>
<evidence type="ECO:0000256" key="1">
    <source>
        <dbReference type="ARBA" id="ARBA00004651"/>
    </source>
</evidence>
<evidence type="ECO:0000256" key="2">
    <source>
        <dbReference type="ARBA" id="ARBA00009425"/>
    </source>
</evidence>
<comment type="similarity">
    <text evidence="2">Belongs to the CPA3 antiporters (TC 2.A.63) subunit B family.</text>
</comment>
<dbReference type="PANTHER" id="PTHR33932:SF4">
    <property type="entry name" value="NA(+)_H(+) ANTIPORTER SUBUNIT B"/>
    <property type="match status" value="1"/>
</dbReference>
<accession>A0AA87DRR1</accession>
<organism evidence="9 10">
    <name type="scientific">Gemella haemolysans M341</name>
    <dbReference type="NCBI Taxonomy" id="562981"/>
    <lineage>
        <taxon>Bacteria</taxon>
        <taxon>Bacillati</taxon>
        <taxon>Bacillota</taxon>
        <taxon>Bacilli</taxon>
        <taxon>Bacillales</taxon>
        <taxon>Gemellaceae</taxon>
        <taxon>Gemella</taxon>
    </lineage>
</organism>
<comment type="subcellular location">
    <subcellularLocation>
        <location evidence="1">Cell membrane</location>
        <topology evidence="1">Multi-pass membrane protein</topology>
    </subcellularLocation>
</comment>
<evidence type="ECO:0000256" key="3">
    <source>
        <dbReference type="ARBA" id="ARBA00022475"/>
    </source>
</evidence>
<sequence>MKTNDVILKSLSAIISGCIFLLSLSLYFGGHFLPGGGFVGGLLCTMALALSMFTYGIDKVTKLLPINYVYVTAIGLLFSIGTAFSGVVVGKNFFKHHFTHIHVPIMGEMELHTAAIFDLGVYFVVVGVLMSVILAFGKDGK</sequence>
<feature type="transmembrane region" description="Helical" evidence="7">
    <location>
        <begin position="7"/>
        <end position="29"/>
    </location>
</feature>
<dbReference type="EMBL" id="ACRO01000014">
    <property type="protein sequence ID" value="EGF88539.1"/>
    <property type="molecule type" value="Genomic_DNA"/>
</dbReference>
<name>A0AA87DRR1_9BACL</name>
<proteinExistence type="inferred from homology"/>
<dbReference type="RefSeq" id="WP_003147002.1">
    <property type="nucleotide sequence ID" value="NZ_GL883583.1"/>
</dbReference>
<evidence type="ECO:0000256" key="7">
    <source>
        <dbReference type="SAM" id="Phobius"/>
    </source>
</evidence>
<feature type="transmembrane region" description="Helical" evidence="7">
    <location>
        <begin position="114"/>
        <end position="136"/>
    </location>
</feature>
<evidence type="ECO:0000256" key="4">
    <source>
        <dbReference type="ARBA" id="ARBA00022692"/>
    </source>
</evidence>
<evidence type="ECO:0000256" key="6">
    <source>
        <dbReference type="ARBA" id="ARBA00023136"/>
    </source>
</evidence>
<gene>
    <name evidence="9" type="ORF">HMPREF0428_00923</name>
</gene>
<comment type="caution">
    <text evidence="9">The sequence shown here is derived from an EMBL/GenBank/DDBJ whole genome shotgun (WGS) entry which is preliminary data.</text>
</comment>
<dbReference type="Proteomes" id="UP000004773">
    <property type="component" value="Unassembled WGS sequence"/>
</dbReference>
<feature type="transmembrane region" description="Helical" evidence="7">
    <location>
        <begin position="68"/>
        <end position="94"/>
    </location>
</feature>
<feature type="transmembrane region" description="Helical" evidence="7">
    <location>
        <begin position="35"/>
        <end position="56"/>
    </location>
</feature>
<evidence type="ECO:0000313" key="10">
    <source>
        <dbReference type="Proteomes" id="UP000004773"/>
    </source>
</evidence>
<keyword evidence="4 7" id="KW-0812">Transmembrane</keyword>